<reference evidence="4" key="1">
    <citation type="submission" date="2025-08" db="UniProtKB">
        <authorList>
            <consortium name="RefSeq"/>
        </authorList>
    </citation>
    <scope>IDENTIFICATION</scope>
    <source>
        <tissue evidence="4">Whole organism</tissue>
    </source>
</reference>
<evidence type="ECO:0000256" key="2">
    <source>
        <dbReference type="SAM" id="MobiDB-lite"/>
    </source>
</evidence>
<evidence type="ECO:0000313" key="4">
    <source>
        <dbReference type="RefSeq" id="XP_026275849.1"/>
    </source>
</evidence>
<keyword evidence="1" id="KW-0175">Coiled coil</keyword>
<sequence>MNFHSQINQLTNVAGRAISAEELQRLISLGKFTIINTKRAPSMMPSQVVPHQSNPIVELQSSQDSKVHWPDPLTAKLLDIAVPEMSRNKSTSAKFWNTVASEVGGGMNGVHCRTKYFNLDRTRKAKKTRAAASGGVPKNYTAMEQYMEDLLHQQEVPREIPDDQVAHCGSSLTAPPDGDNVEDQENTPQLQTPVRKPYSKLPKQTHGSGSKQASSRNTLMSQWLRCMKQVDERHALRMKGEQQKIDLMGKLHKLKEDKLKREDERIKIEKLKLQRKEARDKRKEEQMRRLIELEEDRMKLLYEMKVAVEQRTF</sequence>
<dbReference type="GeneID" id="113204770"/>
<feature type="coiled-coil region" evidence="1">
    <location>
        <begin position="254"/>
        <end position="303"/>
    </location>
</feature>
<accession>A0A6J1S3R4</accession>
<feature type="region of interest" description="Disordered" evidence="2">
    <location>
        <begin position="165"/>
        <end position="216"/>
    </location>
</feature>
<protein>
    <submittedName>
        <fullName evidence="4">Uncharacterized protein LOC113204770</fullName>
    </submittedName>
</protein>
<feature type="compositionally biased region" description="Polar residues" evidence="2">
    <location>
        <begin position="205"/>
        <end position="216"/>
    </location>
</feature>
<proteinExistence type="predicted"/>
<gene>
    <name evidence="4" type="primary">LOC113204770</name>
</gene>
<keyword evidence="3" id="KW-1185">Reference proteome</keyword>
<dbReference type="KEGG" id="foc:113204770"/>
<dbReference type="RefSeq" id="XP_026275849.1">
    <property type="nucleotide sequence ID" value="XM_026420064.2"/>
</dbReference>
<evidence type="ECO:0000256" key="1">
    <source>
        <dbReference type="SAM" id="Coils"/>
    </source>
</evidence>
<dbReference type="Proteomes" id="UP000504606">
    <property type="component" value="Unplaced"/>
</dbReference>
<evidence type="ECO:0000313" key="3">
    <source>
        <dbReference type="Proteomes" id="UP000504606"/>
    </source>
</evidence>
<organism evidence="3 4">
    <name type="scientific">Frankliniella occidentalis</name>
    <name type="common">Western flower thrips</name>
    <name type="synonym">Euthrips occidentalis</name>
    <dbReference type="NCBI Taxonomy" id="133901"/>
    <lineage>
        <taxon>Eukaryota</taxon>
        <taxon>Metazoa</taxon>
        <taxon>Ecdysozoa</taxon>
        <taxon>Arthropoda</taxon>
        <taxon>Hexapoda</taxon>
        <taxon>Insecta</taxon>
        <taxon>Pterygota</taxon>
        <taxon>Neoptera</taxon>
        <taxon>Paraneoptera</taxon>
        <taxon>Thysanoptera</taxon>
        <taxon>Terebrantia</taxon>
        <taxon>Thripoidea</taxon>
        <taxon>Thripidae</taxon>
        <taxon>Frankliniella</taxon>
    </lineage>
</organism>
<dbReference type="AlphaFoldDB" id="A0A6J1S3R4"/>
<name>A0A6J1S3R4_FRAOC</name>